<evidence type="ECO:0000256" key="1">
    <source>
        <dbReference type="ARBA" id="ARBA00006484"/>
    </source>
</evidence>
<dbReference type="EMBL" id="JADWYS010000001">
    <property type="protein sequence ID" value="MBG9388051.1"/>
    <property type="molecule type" value="Genomic_DNA"/>
</dbReference>
<dbReference type="SUPFAM" id="SSF51735">
    <property type="entry name" value="NAD(P)-binding Rossmann-fold domains"/>
    <property type="match status" value="1"/>
</dbReference>
<dbReference type="InterPro" id="IPR002347">
    <property type="entry name" value="SDR_fam"/>
</dbReference>
<evidence type="ECO:0000313" key="3">
    <source>
        <dbReference type="EMBL" id="MBG9388051.1"/>
    </source>
</evidence>
<dbReference type="AlphaFoldDB" id="A0A931MGA9"/>
<dbReference type="PANTHER" id="PTHR42760">
    <property type="entry name" value="SHORT-CHAIN DEHYDROGENASES/REDUCTASES FAMILY MEMBER"/>
    <property type="match status" value="1"/>
</dbReference>
<dbReference type="GO" id="GO:0016616">
    <property type="term" value="F:oxidoreductase activity, acting on the CH-OH group of donors, NAD or NADP as acceptor"/>
    <property type="evidence" value="ECO:0007669"/>
    <property type="project" value="TreeGrafter"/>
</dbReference>
<dbReference type="Pfam" id="PF13561">
    <property type="entry name" value="adh_short_C2"/>
    <property type="match status" value="1"/>
</dbReference>
<keyword evidence="4" id="KW-1185">Reference proteome</keyword>
<dbReference type="FunFam" id="3.40.50.720:FF:000084">
    <property type="entry name" value="Short-chain dehydrogenase reductase"/>
    <property type="match status" value="1"/>
</dbReference>
<reference evidence="3" key="1">
    <citation type="submission" date="2020-11" db="EMBL/GenBank/DDBJ databases">
        <title>Bacterial whole genome sequence for Caenimonas sp. DR4.4.</title>
        <authorList>
            <person name="Le V."/>
            <person name="Ko S.-R."/>
            <person name="Ahn C.-Y."/>
            <person name="Oh H.-M."/>
        </authorList>
    </citation>
    <scope>NUCLEOTIDE SEQUENCE</scope>
    <source>
        <strain evidence="3">DR4.4</strain>
    </source>
</reference>
<comment type="similarity">
    <text evidence="1">Belongs to the short-chain dehydrogenases/reductases (SDR) family.</text>
</comment>
<evidence type="ECO:0000313" key="4">
    <source>
        <dbReference type="Proteomes" id="UP000651050"/>
    </source>
</evidence>
<evidence type="ECO:0000256" key="2">
    <source>
        <dbReference type="ARBA" id="ARBA00023002"/>
    </source>
</evidence>
<dbReference type="InterPro" id="IPR020904">
    <property type="entry name" value="Sc_DH/Rdtase_CS"/>
</dbReference>
<sequence>MAAVAGSPTGELQGRRALVTGGASGIGAAIVRRLAAGGAVVAIADLQAEAARALAQEVGGIAVTLDVTDFDAVAAAVTDHGPFHILVNNAGIDQHAFFTRTTPVEWRRLLAVNLEAVFNTTHAVLPGMQAAGYGRIVNVASEAGRLGSRGGAVYAAAKGGVIAFTRSIARENGAKGITANVVAPGPIDTPLLRQAVAQGGEKLLAAMTGATLAGRLGTPEEVAAAVAFLASESAGFITGEALGVSGGMGAGA</sequence>
<dbReference type="PRINTS" id="PR00080">
    <property type="entry name" value="SDRFAMILY"/>
</dbReference>
<organism evidence="3 4">
    <name type="scientific">Caenimonas aquaedulcis</name>
    <dbReference type="NCBI Taxonomy" id="2793270"/>
    <lineage>
        <taxon>Bacteria</taxon>
        <taxon>Pseudomonadati</taxon>
        <taxon>Pseudomonadota</taxon>
        <taxon>Betaproteobacteria</taxon>
        <taxon>Burkholderiales</taxon>
        <taxon>Comamonadaceae</taxon>
        <taxon>Caenimonas</taxon>
    </lineage>
</organism>
<comment type="caution">
    <text evidence="3">The sequence shown here is derived from an EMBL/GenBank/DDBJ whole genome shotgun (WGS) entry which is preliminary data.</text>
</comment>
<proteinExistence type="inferred from homology"/>
<dbReference type="PRINTS" id="PR00081">
    <property type="entry name" value="GDHRDH"/>
</dbReference>
<dbReference type="Gene3D" id="3.40.50.720">
    <property type="entry name" value="NAD(P)-binding Rossmann-like Domain"/>
    <property type="match status" value="1"/>
</dbReference>
<accession>A0A931MGA9</accession>
<gene>
    <name evidence="3" type="ORF">I5803_08470</name>
</gene>
<dbReference type="PANTHER" id="PTHR42760:SF133">
    <property type="entry name" value="3-OXOACYL-[ACYL-CARRIER-PROTEIN] REDUCTASE"/>
    <property type="match status" value="1"/>
</dbReference>
<dbReference type="RefSeq" id="WP_196985930.1">
    <property type="nucleotide sequence ID" value="NZ_JADWYS010000001.1"/>
</dbReference>
<name>A0A931MGA9_9BURK</name>
<keyword evidence="2" id="KW-0560">Oxidoreductase</keyword>
<dbReference type="InterPro" id="IPR036291">
    <property type="entry name" value="NAD(P)-bd_dom_sf"/>
</dbReference>
<dbReference type="PROSITE" id="PS00061">
    <property type="entry name" value="ADH_SHORT"/>
    <property type="match status" value="1"/>
</dbReference>
<dbReference type="Proteomes" id="UP000651050">
    <property type="component" value="Unassembled WGS sequence"/>
</dbReference>
<protein>
    <submittedName>
        <fullName evidence="3">SDR family oxidoreductase</fullName>
    </submittedName>
</protein>